<dbReference type="PROSITE" id="PS50835">
    <property type="entry name" value="IG_LIKE"/>
    <property type="match status" value="1"/>
</dbReference>
<dbReference type="SMART" id="SM00408">
    <property type="entry name" value="IGc2"/>
    <property type="match status" value="1"/>
</dbReference>
<comment type="caution">
    <text evidence="4">The sequence shown here is derived from an EMBL/GenBank/DDBJ whole genome shotgun (WGS) entry which is preliminary data.</text>
</comment>
<dbReference type="GO" id="GO:0009897">
    <property type="term" value="C:external side of plasma membrane"/>
    <property type="evidence" value="ECO:0007669"/>
    <property type="project" value="TreeGrafter"/>
</dbReference>
<dbReference type="GO" id="GO:0007166">
    <property type="term" value="P:cell surface receptor signaling pathway"/>
    <property type="evidence" value="ECO:0007669"/>
    <property type="project" value="TreeGrafter"/>
</dbReference>
<organism evidence="4 5">
    <name type="scientific">Malurus elegans</name>
    <name type="common">Red-winged fairywren</name>
    <dbReference type="NCBI Taxonomy" id="720584"/>
    <lineage>
        <taxon>Eukaryota</taxon>
        <taxon>Metazoa</taxon>
        <taxon>Chordata</taxon>
        <taxon>Craniata</taxon>
        <taxon>Vertebrata</taxon>
        <taxon>Euteleostomi</taxon>
        <taxon>Archelosauria</taxon>
        <taxon>Archosauria</taxon>
        <taxon>Dinosauria</taxon>
        <taxon>Saurischia</taxon>
        <taxon>Theropoda</taxon>
        <taxon>Coelurosauria</taxon>
        <taxon>Aves</taxon>
        <taxon>Neognathae</taxon>
        <taxon>Neoaves</taxon>
        <taxon>Telluraves</taxon>
        <taxon>Australaves</taxon>
        <taxon>Passeriformes</taxon>
        <taxon>Meliphagoidea</taxon>
        <taxon>Maluridae</taxon>
        <taxon>Malurus</taxon>
    </lineage>
</organism>
<dbReference type="InterPro" id="IPR013783">
    <property type="entry name" value="Ig-like_fold"/>
</dbReference>
<dbReference type="EMBL" id="VZRP01023999">
    <property type="protein sequence ID" value="NWV72299.1"/>
    <property type="molecule type" value="Genomic_DNA"/>
</dbReference>
<evidence type="ECO:0000256" key="2">
    <source>
        <dbReference type="ARBA" id="ARBA00023157"/>
    </source>
</evidence>
<dbReference type="InterPro" id="IPR050488">
    <property type="entry name" value="Ig_Fc_receptor"/>
</dbReference>
<name>A0A7K6H9P0_9PASS</name>
<dbReference type="PANTHER" id="PTHR11481:SF64">
    <property type="entry name" value="FC RECEPTOR-LIKE PROTEIN 4"/>
    <property type="match status" value="1"/>
</dbReference>
<evidence type="ECO:0000313" key="4">
    <source>
        <dbReference type="EMBL" id="NWV72299.1"/>
    </source>
</evidence>
<dbReference type="Gene3D" id="2.60.40.10">
    <property type="entry name" value="Immunoglobulins"/>
    <property type="match status" value="1"/>
</dbReference>
<dbReference type="GO" id="GO:0004888">
    <property type="term" value="F:transmembrane signaling receptor activity"/>
    <property type="evidence" value="ECO:0007669"/>
    <property type="project" value="TreeGrafter"/>
</dbReference>
<protein>
    <submittedName>
        <fullName evidence="4">FCRLA protein</fullName>
    </submittedName>
</protein>
<dbReference type="InterPro" id="IPR003598">
    <property type="entry name" value="Ig_sub2"/>
</dbReference>
<dbReference type="Pfam" id="PF13895">
    <property type="entry name" value="Ig_2"/>
    <property type="match status" value="1"/>
</dbReference>
<evidence type="ECO:0000313" key="5">
    <source>
        <dbReference type="Proteomes" id="UP000564407"/>
    </source>
</evidence>
<keyword evidence="2" id="KW-1015">Disulfide bond</keyword>
<dbReference type="GO" id="GO:0006955">
    <property type="term" value="P:immune response"/>
    <property type="evidence" value="ECO:0007669"/>
    <property type="project" value="TreeGrafter"/>
</dbReference>
<dbReference type="InterPro" id="IPR003599">
    <property type="entry name" value="Ig_sub"/>
</dbReference>
<dbReference type="SMART" id="SM00409">
    <property type="entry name" value="IG"/>
    <property type="match status" value="1"/>
</dbReference>
<proteinExistence type="predicted"/>
<dbReference type="Proteomes" id="UP000564407">
    <property type="component" value="Unassembled WGS sequence"/>
</dbReference>
<accession>A0A7K6H9P0</accession>
<dbReference type="SUPFAM" id="SSF48726">
    <property type="entry name" value="Immunoglobulin"/>
    <property type="match status" value="1"/>
</dbReference>
<feature type="non-terminal residue" evidence="4">
    <location>
        <position position="102"/>
    </location>
</feature>
<keyword evidence="1" id="KW-0732">Signal</keyword>
<evidence type="ECO:0000256" key="1">
    <source>
        <dbReference type="ARBA" id="ARBA00022729"/>
    </source>
</evidence>
<reference evidence="4 5" key="1">
    <citation type="submission" date="2019-09" db="EMBL/GenBank/DDBJ databases">
        <title>Bird 10,000 Genomes (B10K) Project - Family phase.</title>
        <authorList>
            <person name="Zhang G."/>
        </authorList>
    </citation>
    <scope>NUCLEOTIDE SEQUENCE [LARGE SCALE GENOMIC DNA]</scope>
    <source>
        <strain evidence="4">B10K-DU-029-44</strain>
        <tissue evidence="4">Heart</tissue>
    </source>
</reference>
<dbReference type="PANTHER" id="PTHR11481">
    <property type="entry name" value="IMMUNOGLOBULIN FC RECEPTOR"/>
    <property type="match status" value="1"/>
</dbReference>
<dbReference type="InterPro" id="IPR007110">
    <property type="entry name" value="Ig-like_dom"/>
</dbReference>
<dbReference type="InterPro" id="IPR036179">
    <property type="entry name" value="Ig-like_dom_sf"/>
</dbReference>
<evidence type="ECO:0000259" key="3">
    <source>
        <dbReference type="PROSITE" id="PS50835"/>
    </source>
</evidence>
<gene>
    <name evidence="4" type="primary">Fcrla_3</name>
    <name evidence="4" type="ORF">MALELE_R15367</name>
</gene>
<dbReference type="AlphaFoldDB" id="A0A7K6H9P0"/>
<keyword evidence="5" id="KW-1185">Reference proteome</keyword>
<feature type="domain" description="Ig-like" evidence="3">
    <location>
        <begin position="5"/>
        <end position="71"/>
    </location>
</feature>
<feature type="non-terminal residue" evidence="4">
    <location>
        <position position="1"/>
    </location>
</feature>
<sequence>PPCLPDELVLQVPAWVLLEGDTVTLRCRRSGDKTVTSVFFYREEEELGGPRNGTELSLSPVQLHDSGRYHCGGWLDSGLSRKWEESEPVTVTVHSENPQSYN</sequence>